<dbReference type="EMBL" id="JBAFVH010000007">
    <property type="protein sequence ID" value="MFG1373348.1"/>
    <property type="molecule type" value="Genomic_DNA"/>
</dbReference>
<accession>A0ABW6ZX85</accession>
<gene>
    <name evidence="1" type="ORF">V5F32_14330</name>
</gene>
<dbReference type="Proteomes" id="UP001604002">
    <property type="component" value="Unassembled WGS sequence"/>
</dbReference>
<dbReference type="RefSeq" id="WP_393993126.1">
    <property type="nucleotide sequence ID" value="NZ_JBAFVH010000007.1"/>
</dbReference>
<dbReference type="SUPFAM" id="SSF53474">
    <property type="entry name" value="alpha/beta-Hydrolases"/>
    <property type="match status" value="1"/>
</dbReference>
<evidence type="ECO:0000313" key="1">
    <source>
        <dbReference type="EMBL" id="MFG1373348.1"/>
    </source>
</evidence>
<proteinExistence type="predicted"/>
<sequence length="402" mass="41916">MRTAASGVRAIRMPFEVSSWRRGSALRVIGPCLLLLLALLAFPRVARSDTSPGALVGAEAMPGALEGAQAVRVVYWSTSPSGEPVKVSGVIISPVGEPPAGGRPVVAWAHPTTGVVSHCAPSLASGFFGSVQGLGEMLQKGFVVTATDYPGLGTLEVHPYLVGESEARAVIDSVRAARGLAGTHAGDRFSVWGHSQGGHAALFTGIIAARYAPELKLVGVAAAAPATDLATLMSDDMGTSGGNNVTAMTLWSWSRVYGAPLDAVVTAQAEPVVDHLAGLCLESLSDAFSRLGPTEGLKKGFLKIDNLADREPWRRLLAENSPGPLPAHIPVFLAQGASDPLVRPSITEAYRDRLCKAGNRVDFVLLAKVGHLFIARDTAADAVAWMAARFAGQPAPDNCAQH</sequence>
<dbReference type="InterPro" id="IPR005152">
    <property type="entry name" value="Lipase_secreted"/>
</dbReference>
<dbReference type="InterPro" id="IPR029058">
    <property type="entry name" value="AB_hydrolase_fold"/>
</dbReference>
<dbReference type="Pfam" id="PF03583">
    <property type="entry name" value="LIP"/>
    <property type="match status" value="1"/>
</dbReference>
<protein>
    <submittedName>
        <fullName evidence="1">Lipase family protein</fullName>
    </submittedName>
</protein>
<dbReference type="PANTHER" id="PTHR34853:SF1">
    <property type="entry name" value="LIPASE 5"/>
    <property type="match status" value="1"/>
</dbReference>
<name>A0ABW6ZX85_9HYPH</name>
<dbReference type="PIRSF" id="PIRSF029171">
    <property type="entry name" value="Esterase_LipA"/>
    <property type="match status" value="1"/>
</dbReference>
<keyword evidence="2" id="KW-1185">Reference proteome</keyword>
<reference evidence="1 2" key="1">
    <citation type="submission" date="2024-02" db="EMBL/GenBank/DDBJ databases">
        <title>Expansion and revision of Xanthobacter and proposal of Roseixanthobacter gen. nov.</title>
        <authorList>
            <person name="Soltysiak M.P.M."/>
            <person name="Jalihal A."/>
            <person name="Ory A."/>
            <person name="Chrisophersen C."/>
            <person name="Lee A.D."/>
            <person name="Boulton J."/>
            <person name="Springer M."/>
        </authorList>
    </citation>
    <scope>NUCLEOTIDE SEQUENCE [LARGE SCALE GENOMIC DNA]</scope>
    <source>
        <strain evidence="1 2">23A</strain>
    </source>
</reference>
<comment type="caution">
    <text evidence="1">The sequence shown here is derived from an EMBL/GenBank/DDBJ whole genome shotgun (WGS) entry which is preliminary data.</text>
</comment>
<evidence type="ECO:0000313" key="2">
    <source>
        <dbReference type="Proteomes" id="UP001604002"/>
    </source>
</evidence>
<dbReference type="Gene3D" id="3.40.50.1820">
    <property type="entry name" value="alpha/beta hydrolase"/>
    <property type="match status" value="2"/>
</dbReference>
<organism evidence="1 2">
    <name type="scientific">Xanthobacter oligotrophicus</name>
    <dbReference type="NCBI Taxonomy" id="2607286"/>
    <lineage>
        <taxon>Bacteria</taxon>
        <taxon>Pseudomonadati</taxon>
        <taxon>Pseudomonadota</taxon>
        <taxon>Alphaproteobacteria</taxon>
        <taxon>Hyphomicrobiales</taxon>
        <taxon>Xanthobacteraceae</taxon>
        <taxon>Xanthobacter</taxon>
    </lineage>
</organism>
<dbReference type="PANTHER" id="PTHR34853">
    <property type="match status" value="1"/>
</dbReference>